<sequence length="202" mass="23842">MTDQVVYDLQDDRWLTNRNQLTPTRKKVVLTFDDGPGRHLIRILDILAERQAPAMFFWLTRTFYEARPWRRVIEEGHIIGSHSHKHQNLCKLTREQQYKQIKTSVNQLEAVTGEKIRHFRPPFGQFNEDMMDILEELSLLPVMWEISSYDWQLKEQPKKIIDNVVSHIKDGSIILLHELPQTAAVLPDIIDEVRKKGFDFIV</sequence>
<dbReference type="PANTHER" id="PTHR10587">
    <property type="entry name" value="GLYCOSYL TRANSFERASE-RELATED"/>
    <property type="match status" value="1"/>
</dbReference>
<evidence type="ECO:0000313" key="3">
    <source>
        <dbReference type="Proteomes" id="UP001139179"/>
    </source>
</evidence>
<gene>
    <name evidence="2" type="ORF">M3202_10545</name>
</gene>
<evidence type="ECO:0000259" key="1">
    <source>
        <dbReference type="PROSITE" id="PS51677"/>
    </source>
</evidence>
<evidence type="ECO:0000313" key="2">
    <source>
        <dbReference type="EMBL" id="MCM3714527.1"/>
    </source>
</evidence>
<organism evidence="2 3">
    <name type="scientific">Halalkalibacter oceani</name>
    <dbReference type="NCBI Taxonomy" id="1653776"/>
    <lineage>
        <taxon>Bacteria</taxon>
        <taxon>Bacillati</taxon>
        <taxon>Bacillota</taxon>
        <taxon>Bacilli</taxon>
        <taxon>Bacillales</taxon>
        <taxon>Bacillaceae</taxon>
        <taxon>Halalkalibacter</taxon>
    </lineage>
</organism>
<dbReference type="PROSITE" id="PS51677">
    <property type="entry name" value="NODB"/>
    <property type="match status" value="1"/>
</dbReference>
<feature type="domain" description="NodB homology" evidence="1">
    <location>
        <begin position="26"/>
        <end position="201"/>
    </location>
</feature>
<accession>A0A9X2DQG6</accession>
<comment type="caution">
    <text evidence="2">The sequence shown here is derived from an EMBL/GenBank/DDBJ whole genome shotgun (WGS) entry which is preliminary data.</text>
</comment>
<dbReference type="CDD" id="cd10917">
    <property type="entry name" value="CE4_NodB_like_6s_7s"/>
    <property type="match status" value="1"/>
</dbReference>
<reference evidence="2" key="1">
    <citation type="submission" date="2022-05" db="EMBL/GenBank/DDBJ databases">
        <title>Comparative Genomics of Spacecraft Associated Microbes.</title>
        <authorList>
            <person name="Tran M.T."/>
            <person name="Wright A."/>
            <person name="Seuylemezian A."/>
            <person name="Eisen J."/>
            <person name="Coil D."/>
        </authorList>
    </citation>
    <scope>NUCLEOTIDE SEQUENCE</scope>
    <source>
        <strain evidence="2">214.1.1</strain>
    </source>
</reference>
<name>A0A9X2DQG6_9BACI</name>
<dbReference type="InterPro" id="IPR011330">
    <property type="entry name" value="Glyco_hydro/deAcase_b/a-brl"/>
</dbReference>
<dbReference type="SUPFAM" id="SSF88713">
    <property type="entry name" value="Glycoside hydrolase/deacetylase"/>
    <property type="match status" value="1"/>
</dbReference>
<dbReference type="EMBL" id="JAMBOL010000008">
    <property type="protein sequence ID" value="MCM3714527.1"/>
    <property type="molecule type" value="Genomic_DNA"/>
</dbReference>
<proteinExistence type="predicted"/>
<dbReference type="Proteomes" id="UP001139179">
    <property type="component" value="Unassembled WGS sequence"/>
</dbReference>
<dbReference type="AlphaFoldDB" id="A0A9X2DQG6"/>
<protein>
    <submittedName>
        <fullName evidence="2">Polysaccharide deacetylase family protein</fullName>
    </submittedName>
</protein>
<dbReference type="InterPro" id="IPR050248">
    <property type="entry name" value="Polysacc_deacetylase_ArnD"/>
</dbReference>
<keyword evidence="3" id="KW-1185">Reference proteome</keyword>
<dbReference type="GO" id="GO:0016810">
    <property type="term" value="F:hydrolase activity, acting on carbon-nitrogen (but not peptide) bonds"/>
    <property type="evidence" value="ECO:0007669"/>
    <property type="project" value="InterPro"/>
</dbReference>
<dbReference type="GO" id="GO:0005975">
    <property type="term" value="P:carbohydrate metabolic process"/>
    <property type="evidence" value="ECO:0007669"/>
    <property type="project" value="InterPro"/>
</dbReference>
<dbReference type="Gene3D" id="3.20.20.370">
    <property type="entry name" value="Glycoside hydrolase/deacetylase"/>
    <property type="match status" value="1"/>
</dbReference>
<dbReference type="Pfam" id="PF01522">
    <property type="entry name" value="Polysacc_deac_1"/>
    <property type="match status" value="1"/>
</dbReference>
<dbReference type="RefSeq" id="WP_251223305.1">
    <property type="nucleotide sequence ID" value="NZ_JAMBOL010000008.1"/>
</dbReference>
<dbReference type="InterPro" id="IPR002509">
    <property type="entry name" value="NODB_dom"/>
</dbReference>